<dbReference type="Proteomes" id="UP001242368">
    <property type="component" value="Unassembled WGS sequence"/>
</dbReference>
<evidence type="ECO:0000313" key="2">
    <source>
        <dbReference type="Proteomes" id="UP001242368"/>
    </source>
</evidence>
<dbReference type="EMBL" id="JAUFQU010000009">
    <property type="protein sequence ID" value="MDN3708987.1"/>
    <property type="molecule type" value="Genomic_DNA"/>
</dbReference>
<dbReference type="RefSeq" id="WP_290364880.1">
    <property type="nucleotide sequence ID" value="NZ_JAUFQU010000009.1"/>
</dbReference>
<gene>
    <name evidence="1" type="ORF">QW060_18085</name>
</gene>
<protein>
    <submittedName>
        <fullName evidence="1">Uncharacterized protein</fullName>
    </submittedName>
</protein>
<sequence>MKTMTMIFSGLFGKEKRIQLINRIEKSEKIWLCRKKKTPHCKEIS</sequence>
<accession>A0ABT8CZG9</accession>
<comment type="caution">
    <text evidence="1">The sequence shown here is derived from an EMBL/GenBank/DDBJ whole genome shotgun (WGS) entry which is preliminary data.</text>
</comment>
<name>A0ABT8CZG9_9FLAO</name>
<proteinExistence type="predicted"/>
<keyword evidence="2" id="KW-1185">Reference proteome</keyword>
<reference evidence="2" key="1">
    <citation type="journal article" date="2019" name="Int. J. Syst. Evol. Microbiol.">
        <title>The Global Catalogue of Microorganisms (GCM) 10K type strain sequencing project: providing services to taxonomists for standard genome sequencing and annotation.</title>
        <authorList>
            <consortium name="The Broad Institute Genomics Platform"/>
            <consortium name="The Broad Institute Genome Sequencing Center for Infectious Disease"/>
            <person name="Wu L."/>
            <person name="Ma J."/>
        </authorList>
    </citation>
    <scope>NUCLEOTIDE SEQUENCE [LARGE SCALE GENOMIC DNA]</scope>
    <source>
        <strain evidence="2">CECT 7184</strain>
    </source>
</reference>
<evidence type="ECO:0000313" key="1">
    <source>
        <dbReference type="EMBL" id="MDN3708987.1"/>
    </source>
</evidence>
<organism evidence="1 2">
    <name type="scientific">Paenimyroides ceti</name>
    <dbReference type="NCBI Taxonomy" id="395087"/>
    <lineage>
        <taxon>Bacteria</taxon>
        <taxon>Pseudomonadati</taxon>
        <taxon>Bacteroidota</taxon>
        <taxon>Flavobacteriia</taxon>
        <taxon>Flavobacteriales</taxon>
        <taxon>Flavobacteriaceae</taxon>
        <taxon>Paenimyroides</taxon>
    </lineage>
</organism>